<dbReference type="SUPFAM" id="SSF160350">
    <property type="entry name" value="Rnp2-like"/>
    <property type="match status" value="1"/>
</dbReference>
<evidence type="ECO:0000313" key="3">
    <source>
        <dbReference type="EMBL" id="KAJ3426633.1"/>
    </source>
</evidence>
<feature type="region of interest" description="Disordered" evidence="2">
    <location>
        <begin position="371"/>
        <end position="390"/>
    </location>
</feature>
<accession>A0AAV7YGD6</accession>
<organism evidence="3 4">
    <name type="scientific">Anaeramoeba flamelloides</name>
    <dbReference type="NCBI Taxonomy" id="1746091"/>
    <lineage>
        <taxon>Eukaryota</taxon>
        <taxon>Metamonada</taxon>
        <taxon>Anaeramoebidae</taxon>
        <taxon>Anaeramoeba</taxon>
    </lineage>
</organism>
<dbReference type="InterPro" id="IPR038085">
    <property type="entry name" value="Rnp2-like_sf"/>
</dbReference>
<dbReference type="GO" id="GO:1902555">
    <property type="term" value="C:endoribonuclease complex"/>
    <property type="evidence" value="ECO:0007669"/>
    <property type="project" value="UniProtKB-ARBA"/>
</dbReference>
<dbReference type="AlphaFoldDB" id="A0AAV7YGD6"/>
<evidence type="ECO:0000256" key="2">
    <source>
        <dbReference type="SAM" id="MobiDB-lite"/>
    </source>
</evidence>
<proteinExistence type="predicted"/>
<name>A0AAV7YGD6_9EUKA</name>
<keyword evidence="1" id="KW-0819">tRNA processing</keyword>
<gene>
    <name evidence="3" type="ORF">M0812_26200</name>
</gene>
<dbReference type="Proteomes" id="UP001146793">
    <property type="component" value="Unassembled WGS sequence"/>
</dbReference>
<comment type="caution">
    <text evidence="3">The sequence shown here is derived from an EMBL/GenBank/DDBJ whole genome shotgun (WGS) entry which is preliminary data.</text>
</comment>
<reference evidence="3" key="1">
    <citation type="submission" date="2022-08" db="EMBL/GenBank/DDBJ databases">
        <title>Novel sulphate-reducing endosymbionts in the free-living metamonad Anaeramoeba.</title>
        <authorList>
            <person name="Jerlstrom-Hultqvist J."/>
            <person name="Cepicka I."/>
            <person name="Gallot-Lavallee L."/>
            <person name="Salas-Leiva D."/>
            <person name="Curtis B.A."/>
            <person name="Zahonova K."/>
            <person name="Pipaliya S."/>
            <person name="Dacks J."/>
            <person name="Roger A.J."/>
        </authorList>
    </citation>
    <scope>NUCLEOTIDE SEQUENCE</scope>
    <source>
        <strain evidence="3">Busselton2</strain>
    </source>
</reference>
<sequence length="593" mass="69243">MNSPLTFFDIKITLPNSQPNEGTVNVFSNMVEIVVQKETTQLGFSTNMKIQQDLSNLTLHLPFGSNKFVDFTFQTKEEFVEFFCKVTERIGTYKLQLFQAKQEKTNLKSKNATELLEQWEISEKKRKERLLRLQKEKEESLKKGKFIVNFSFTKTLLKNGTILVLKNKIFFNHPTTQKTVFVITPQTKIVKELQNVCVLELLNGITVNIEFKKTFFCKTFIKLMNSKIKSLSKPPSVKTTFNIKELTENETKSVECKLFLKKKGLKIMTKKDKSFYPYNNNIQIFFKEDKKKDCLLQYETNIKRIFHFSTQSENATFSKNFVLFKEKYKKSLNKLSKELKENESQKDNEIKSQTADEIEIEIENEKEKEIEKNKNINKNKSSSKNRKSKHTFPIKYSEKEAFDTNGKLLDPIDGMVAIDKDFIKILKNENYTQQVFSIAEIEMEYANHLVRLITNMEENKFIFLQFKTIKAASNFFKIGNKNKKKKDFSDSGFSGLSELEFQPTQFHESTVDLFDSFFGIIESASLRLDLLKYDHSVKNNKIEIIVRTYQENAQKLWLIFTLTTSYQQIPCRVNVKKASSSLVSLSSPQRKIL</sequence>
<dbReference type="GO" id="GO:0008033">
    <property type="term" value="P:tRNA processing"/>
    <property type="evidence" value="ECO:0007669"/>
    <property type="project" value="UniProtKB-KW"/>
</dbReference>
<feature type="compositionally biased region" description="Basic residues" evidence="2">
    <location>
        <begin position="375"/>
        <end position="390"/>
    </location>
</feature>
<evidence type="ECO:0000256" key="1">
    <source>
        <dbReference type="ARBA" id="ARBA00022694"/>
    </source>
</evidence>
<dbReference type="Gene3D" id="3.30.70.3250">
    <property type="entry name" value="Ribonuclease P, Pop5 subunit"/>
    <property type="match status" value="1"/>
</dbReference>
<evidence type="ECO:0000313" key="4">
    <source>
        <dbReference type="Proteomes" id="UP001146793"/>
    </source>
</evidence>
<protein>
    <submittedName>
        <fullName evidence="3">Ribonuclease p protein subunit p14</fullName>
    </submittedName>
</protein>
<dbReference type="EMBL" id="JANTQA010000063">
    <property type="protein sequence ID" value="KAJ3426633.1"/>
    <property type="molecule type" value="Genomic_DNA"/>
</dbReference>
<dbReference type="GO" id="GO:1990904">
    <property type="term" value="C:ribonucleoprotein complex"/>
    <property type="evidence" value="ECO:0007669"/>
    <property type="project" value="UniProtKB-ARBA"/>
</dbReference>